<name>A0A5C6BMI4_9PLAN</name>
<gene>
    <name evidence="1" type="ORF">CA54_21950</name>
</gene>
<comment type="caution">
    <text evidence="1">The sequence shown here is derived from an EMBL/GenBank/DDBJ whole genome shotgun (WGS) entry which is preliminary data.</text>
</comment>
<accession>A0A5C6BMI4</accession>
<dbReference type="AlphaFoldDB" id="A0A5C6BMI4"/>
<dbReference type="Pfam" id="PF07394">
    <property type="entry name" value="DUF1501"/>
    <property type="match status" value="1"/>
</dbReference>
<dbReference type="PANTHER" id="PTHR43737">
    <property type="entry name" value="BLL7424 PROTEIN"/>
    <property type="match status" value="1"/>
</dbReference>
<dbReference type="InterPro" id="IPR006311">
    <property type="entry name" value="TAT_signal"/>
</dbReference>
<protein>
    <recommendedName>
        <fullName evidence="3">Sulfatase</fullName>
    </recommendedName>
</protein>
<dbReference type="PROSITE" id="PS51318">
    <property type="entry name" value="TAT"/>
    <property type="match status" value="1"/>
</dbReference>
<dbReference type="OrthoDB" id="127333at2"/>
<dbReference type="InterPro" id="IPR010869">
    <property type="entry name" value="DUF1501"/>
</dbReference>
<organism evidence="1 2">
    <name type="scientific">Symmachiella macrocystis</name>
    <dbReference type="NCBI Taxonomy" id="2527985"/>
    <lineage>
        <taxon>Bacteria</taxon>
        <taxon>Pseudomonadati</taxon>
        <taxon>Planctomycetota</taxon>
        <taxon>Planctomycetia</taxon>
        <taxon>Planctomycetales</taxon>
        <taxon>Planctomycetaceae</taxon>
        <taxon>Symmachiella</taxon>
    </lineage>
</organism>
<proteinExistence type="predicted"/>
<dbReference type="InterPro" id="IPR017850">
    <property type="entry name" value="Alkaline_phosphatase_core_sf"/>
</dbReference>
<dbReference type="RefSeq" id="WP_146370697.1">
    <property type="nucleotide sequence ID" value="NZ_SJPP01000001.1"/>
</dbReference>
<evidence type="ECO:0008006" key="3">
    <source>
        <dbReference type="Google" id="ProtNLM"/>
    </source>
</evidence>
<keyword evidence="2" id="KW-1185">Reference proteome</keyword>
<dbReference type="Proteomes" id="UP000320735">
    <property type="component" value="Unassembled WGS sequence"/>
</dbReference>
<evidence type="ECO:0000313" key="2">
    <source>
        <dbReference type="Proteomes" id="UP000320735"/>
    </source>
</evidence>
<reference evidence="1 2" key="1">
    <citation type="submission" date="2019-02" db="EMBL/GenBank/DDBJ databases">
        <title>Deep-cultivation of Planctomycetes and their phenomic and genomic characterization uncovers novel biology.</title>
        <authorList>
            <person name="Wiegand S."/>
            <person name="Jogler M."/>
            <person name="Boedeker C."/>
            <person name="Pinto D."/>
            <person name="Vollmers J."/>
            <person name="Rivas-Marin E."/>
            <person name="Kohn T."/>
            <person name="Peeters S.H."/>
            <person name="Heuer A."/>
            <person name="Rast P."/>
            <person name="Oberbeckmann S."/>
            <person name="Bunk B."/>
            <person name="Jeske O."/>
            <person name="Meyerdierks A."/>
            <person name="Storesund J.E."/>
            <person name="Kallscheuer N."/>
            <person name="Luecker S."/>
            <person name="Lage O.M."/>
            <person name="Pohl T."/>
            <person name="Merkel B.J."/>
            <person name="Hornburger P."/>
            <person name="Mueller R.-W."/>
            <person name="Bruemmer F."/>
            <person name="Labrenz M."/>
            <person name="Spormann A.M."/>
            <person name="Op Den Camp H."/>
            <person name="Overmann J."/>
            <person name="Amann R."/>
            <person name="Jetten M.S.M."/>
            <person name="Mascher T."/>
            <person name="Medema M.H."/>
            <person name="Devos D.P."/>
            <person name="Kaster A.-K."/>
            <person name="Ovreas L."/>
            <person name="Rohde M."/>
            <person name="Galperin M.Y."/>
            <person name="Jogler C."/>
        </authorList>
    </citation>
    <scope>NUCLEOTIDE SEQUENCE [LARGE SCALE GENOMIC DNA]</scope>
    <source>
        <strain evidence="1 2">CA54</strain>
    </source>
</reference>
<sequence>MFKNRKSADKTLSRRDWLRLSALGALGGSLSGWLPALAAETANSPQRKRSCILLWMSGGPSQIDTFDLKPDHENGGKFKPIDTAAPGVQISEHLPQMAQVMQHVAPIRSMTTKEGDHSRGTYLMRTGRPPSGPVQYPTLGSFLSKELSAAEAELPDFVSIAPYRILNAAAYSPGFLGSRHAPLIVGDSQAAPQGDGDRYEQSLKVKNLDLPGGVDLAQADARLAILKEFEADHISRRPSDFASSHQSAYHQAVRMMRSAAVKAFSLDDEPAKLRDAYGRNQFGQGCLLARRLIEREVPFVEVSLNNVAGSAGLGWDSHRNNFPAVQGLCDVLDPAWATLISDLKDRGLLESTLIVWMGEFGRTPKINRGSGRDHFPAAWTTVLSGGGIQGGQVVGATSADGMHIQDHPVPVRDLMATICRALGIDPQKQNMSNVGRPIRLTDPNAVAIKEILA</sequence>
<dbReference type="SUPFAM" id="SSF53649">
    <property type="entry name" value="Alkaline phosphatase-like"/>
    <property type="match status" value="1"/>
</dbReference>
<evidence type="ECO:0000313" key="1">
    <source>
        <dbReference type="EMBL" id="TWU13360.1"/>
    </source>
</evidence>
<dbReference type="PANTHER" id="PTHR43737:SF1">
    <property type="entry name" value="DUF1501 DOMAIN-CONTAINING PROTEIN"/>
    <property type="match status" value="1"/>
</dbReference>
<dbReference type="Gene3D" id="3.40.720.10">
    <property type="entry name" value="Alkaline Phosphatase, subunit A"/>
    <property type="match status" value="1"/>
</dbReference>
<dbReference type="EMBL" id="SJPP01000001">
    <property type="protein sequence ID" value="TWU13360.1"/>
    <property type="molecule type" value="Genomic_DNA"/>
</dbReference>